<evidence type="ECO:0000313" key="1">
    <source>
        <dbReference type="EMBL" id="CAA6810681.1"/>
    </source>
</evidence>
<accession>A0A6S6SU39</accession>
<proteinExistence type="predicted"/>
<name>A0A6S6SU39_9BACT</name>
<protein>
    <submittedName>
        <fullName evidence="1">Uncharacterized protein</fullName>
    </submittedName>
</protein>
<reference evidence="1" key="1">
    <citation type="submission" date="2020-01" db="EMBL/GenBank/DDBJ databases">
        <authorList>
            <person name="Meier V. D."/>
            <person name="Meier V D."/>
        </authorList>
    </citation>
    <scope>NUCLEOTIDE SEQUENCE</scope>
    <source>
        <strain evidence="1">HLG_WM_MAG_05</strain>
    </source>
</reference>
<dbReference type="AlphaFoldDB" id="A0A6S6SU39"/>
<gene>
    <name evidence="1" type="ORF">HELGO_WM14514</name>
</gene>
<organism evidence="1">
    <name type="scientific">uncultured Sulfurovum sp</name>
    <dbReference type="NCBI Taxonomy" id="269237"/>
    <lineage>
        <taxon>Bacteria</taxon>
        <taxon>Pseudomonadati</taxon>
        <taxon>Campylobacterota</taxon>
        <taxon>Epsilonproteobacteria</taxon>
        <taxon>Campylobacterales</taxon>
        <taxon>Sulfurovaceae</taxon>
        <taxon>Sulfurovum</taxon>
        <taxon>environmental samples</taxon>
    </lineage>
</organism>
<sequence>MSVKFLRCTTEKFYFHNNHKNKTAEAIVILGVDFHKEVTEEKIISITDFSYASKEFVFDRNDFVRCLA</sequence>
<dbReference type="EMBL" id="CACVAU010000035">
    <property type="protein sequence ID" value="CAA6810681.1"/>
    <property type="molecule type" value="Genomic_DNA"/>
</dbReference>